<evidence type="ECO:0000313" key="3">
    <source>
        <dbReference type="Proteomes" id="UP000245802"/>
    </source>
</evidence>
<dbReference type="EMBL" id="CP025958">
    <property type="protein sequence ID" value="AWM39730.1"/>
    <property type="molecule type" value="Genomic_DNA"/>
</dbReference>
<keyword evidence="3" id="KW-1185">Reference proteome</keyword>
<reference evidence="2 3" key="1">
    <citation type="submission" date="2018-01" db="EMBL/GenBank/DDBJ databases">
        <title>G. obscuriglobus.</title>
        <authorList>
            <person name="Franke J."/>
            <person name="Blomberg W."/>
            <person name="Selmecki A."/>
        </authorList>
    </citation>
    <scope>NUCLEOTIDE SEQUENCE [LARGE SCALE GENOMIC DNA]</scope>
    <source>
        <strain evidence="2 3">DSM 5831</strain>
    </source>
</reference>
<proteinExistence type="predicted"/>
<evidence type="ECO:0000256" key="1">
    <source>
        <dbReference type="SAM" id="MobiDB-lite"/>
    </source>
</evidence>
<protein>
    <submittedName>
        <fullName evidence="2">Uncharacterized protein</fullName>
    </submittedName>
</protein>
<feature type="region of interest" description="Disordered" evidence="1">
    <location>
        <begin position="187"/>
        <end position="208"/>
    </location>
</feature>
<sequence>MSDPDRFVVRRIDWARSEYGEPYARRTPRTERVAAFDTFDAAEDDRAAREAAERARANPFWYGGESLFYQTSLDAPRLHDWLMDVGIDPPAAPQAHAGWAAWWDTAAPTWSAEQLAHAWKAFDKIQFFEVSERRSGPKGYVIVELHWKWEDESTLEADYEGGLAVRAFRSRERAEAECARLNLERQSRPDHNGYSSFTRSTRYGGETEGPRGMADTLFFEVVEIDLGDDA</sequence>
<name>A0A2Z3HEM3_9BACT</name>
<dbReference type="Proteomes" id="UP000245802">
    <property type="component" value="Chromosome"/>
</dbReference>
<evidence type="ECO:0000313" key="2">
    <source>
        <dbReference type="EMBL" id="AWM39730.1"/>
    </source>
</evidence>
<gene>
    <name evidence="2" type="ORF">C1280_23830</name>
</gene>
<dbReference type="RefSeq" id="WP_010044194.1">
    <property type="nucleotide sequence ID" value="NZ_CP025958.1"/>
</dbReference>
<organism evidence="2 3">
    <name type="scientific">Gemmata obscuriglobus</name>
    <dbReference type="NCBI Taxonomy" id="114"/>
    <lineage>
        <taxon>Bacteria</taxon>
        <taxon>Pseudomonadati</taxon>
        <taxon>Planctomycetota</taxon>
        <taxon>Planctomycetia</taxon>
        <taxon>Gemmatales</taxon>
        <taxon>Gemmataceae</taxon>
        <taxon>Gemmata</taxon>
    </lineage>
</organism>
<accession>A0A2Z3HEM3</accession>
<dbReference type="KEGG" id="gog:C1280_23830"/>
<dbReference type="AlphaFoldDB" id="A0A2Z3HEM3"/>